<proteinExistence type="predicted"/>
<evidence type="ECO:0000313" key="2">
    <source>
        <dbReference type="EMBL" id="WGO92977.1"/>
    </source>
</evidence>
<dbReference type="Gene3D" id="1.10.10.10">
    <property type="entry name" value="Winged helix-like DNA-binding domain superfamily/Winged helix DNA-binding domain"/>
    <property type="match status" value="1"/>
</dbReference>
<dbReference type="RefSeq" id="WP_068965573.1">
    <property type="nucleotide sequence ID" value="NZ_CP123771.1"/>
</dbReference>
<evidence type="ECO:0000313" key="3">
    <source>
        <dbReference type="Proteomes" id="UP001227386"/>
    </source>
</evidence>
<accession>A0ABY8PCM3</accession>
<dbReference type="Proteomes" id="UP001227386">
    <property type="component" value="Chromosome"/>
</dbReference>
<organism evidence="2 3">
    <name type="scientific">Pseudomonas viciae</name>
    <dbReference type="NCBI Taxonomy" id="2505979"/>
    <lineage>
        <taxon>Bacteria</taxon>
        <taxon>Pseudomonadati</taxon>
        <taxon>Pseudomonadota</taxon>
        <taxon>Gammaproteobacteria</taxon>
        <taxon>Pseudomonadales</taxon>
        <taxon>Pseudomonadaceae</taxon>
        <taxon>Pseudomonas</taxon>
    </lineage>
</organism>
<feature type="region of interest" description="Disordered" evidence="1">
    <location>
        <begin position="94"/>
        <end position="150"/>
    </location>
</feature>
<dbReference type="SUPFAM" id="SSF46785">
    <property type="entry name" value="Winged helix' DNA-binding domain"/>
    <property type="match status" value="1"/>
</dbReference>
<reference evidence="2 3" key="1">
    <citation type="journal article" date="2012" name="Appl. Soil Ecol.">
        <title>Isolation and characterization of new plant growth-promoting bacterial endophytes.</title>
        <authorList>
            <person name="Rashid S."/>
            <person name="Charles T.C."/>
            <person name="Glick B.R."/>
        </authorList>
    </citation>
    <scope>NUCLEOTIDE SEQUENCE [LARGE SCALE GENOMIC DNA]</scope>
    <source>
        <strain evidence="2 3">YsS1</strain>
    </source>
</reference>
<dbReference type="InterPro" id="IPR036388">
    <property type="entry name" value="WH-like_DNA-bd_sf"/>
</dbReference>
<name>A0ABY8PCM3_9PSED</name>
<dbReference type="Pfam" id="PF13730">
    <property type="entry name" value="HTH_36"/>
    <property type="match status" value="1"/>
</dbReference>
<protein>
    <submittedName>
        <fullName evidence="2">Helix-turn-helix domain-containing protein</fullName>
    </submittedName>
</protein>
<dbReference type="InterPro" id="IPR036390">
    <property type="entry name" value="WH_DNA-bd_sf"/>
</dbReference>
<evidence type="ECO:0000256" key="1">
    <source>
        <dbReference type="SAM" id="MobiDB-lite"/>
    </source>
</evidence>
<keyword evidence="3" id="KW-1185">Reference proteome</keyword>
<gene>
    <name evidence="2" type="ORF">QCD61_25405</name>
</gene>
<feature type="region of interest" description="Disordered" evidence="1">
    <location>
        <begin position="214"/>
        <end position="253"/>
    </location>
</feature>
<sequence length="253" mass="27697">MSYRTIDWVYNQQLPAQDKLILVYIAKCENEQEPCFASVKLLAAKCGVSARTVQRILKKLCEAGLVSSTPRFRTDGSQTSNFYTINVERDVTAMSPPHDIQLTGGDVSRVSPPDATQMSGLELPNKTKSKPPLPSDTSPRHLVYPQGLTKHSKDSVGRILQGIPTDAAQTLLDELAGAMAAGFIKKGPEYWLSGVAMKYRAGQFKPNLGLEIAKNRRPQASLPSPNKPPASDVKVDRGVGNRFLAQLRPQRTP</sequence>
<dbReference type="EMBL" id="CP123771">
    <property type="protein sequence ID" value="WGO92977.1"/>
    <property type="molecule type" value="Genomic_DNA"/>
</dbReference>